<proteinExistence type="predicted"/>
<dbReference type="OrthoDB" id="15118at2157"/>
<evidence type="ECO:0000259" key="5">
    <source>
        <dbReference type="PROSITE" id="PS51918"/>
    </source>
</evidence>
<evidence type="ECO:0000256" key="2">
    <source>
        <dbReference type="ARBA" id="ARBA00022723"/>
    </source>
</evidence>
<keyword evidence="3" id="KW-0408">Iron</keyword>
<reference evidence="6 7" key="1">
    <citation type="journal article" date="2010" name="Stand. Genomic Sci.">
        <title>Complete genome sequence of Thermosphaera aggregans type strain (M11TL).</title>
        <authorList>
            <person name="Spring S."/>
            <person name="Rachel R."/>
            <person name="Lapidus A."/>
            <person name="Davenport K."/>
            <person name="Tice H."/>
            <person name="Copeland A."/>
            <person name="Cheng J.F."/>
            <person name="Lucas S."/>
            <person name="Chen F."/>
            <person name="Nolan M."/>
            <person name="Bruce D."/>
            <person name="Goodwin L."/>
            <person name="Pitluck S."/>
            <person name="Ivanova N."/>
            <person name="Mavromatis K."/>
            <person name="Ovchinnikova G."/>
            <person name="Pati A."/>
            <person name="Chen A."/>
            <person name="Palaniappan K."/>
            <person name="Land M."/>
            <person name="Hauser L."/>
            <person name="Chang Y.J."/>
            <person name="Jeffries C.C."/>
            <person name="Brettin T."/>
            <person name="Detter J.C."/>
            <person name="Tapia R."/>
            <person name="Han C."/>
            <person name="Heimerl T."/>
            <person name="Weikl F."/>
            <person name="Brambilla E."/>
            <person name="Goker M."/>
            <person name="Bristow J."/>
            <person name="Eisen J.A."/>
            <person name="Markowitz V."/>
            <person name="Hugenholtz P."/>
            <person name="Kyrpides N.C."/>
            <person name="Klenk H.P."/>
        </authorList>
    </citation>
    <scope>NUCLEOTIDE SEQUENCE [LARGE SCALE GENOMIC DNA]</scope>
    <source>
        <strain evidence="7">DSM 11486 / M11TL</strain>
    </source>
</reference>
<dbReference type="InterPro" id="IPR006638">
    <property type="entry name" value="Elp3/MiaA/NifB-like_rSAM"/>
</dbReference>
<sequence>MLVRASAGTLARLGLIEFKTLEEPSTAYLLQYSEKGCNARCGFCLQSRSSRREPREWLGRVSWPAVGLGELKNSWRRVFKRICFQTVLKPGFHSEALKILGELREVDPETPSSLAITPVPEHVLEASRRLGVDAIGVGLDASTPGLFEKWDKPYSWSVYWRFIEKAVRAYGAGNVYVHLIAGLGESLREIVETMLRAHGAGCRIALFAYVDPRGSSKAGLKHYRLAQLARFLIENGLNPEQYIDLDKEWVKRDIPLNNLLEAFYTSGCPDCNRPFYNESPRGPLYNIPSARAMASYLERLKEELRSIGVEA</sequence>
<dbReference type="Gene3D" id="3.20.20.70">
    <property type="entry name" value="Aldolase class I"/>
    <property type="match status" value="1"/>
</dbReference>
<dbReference type="RefSeq" id="WP_013129648.1">
    <property type="nucleotide sequence ID" value="NC_014160.1"/>
</dbReference>
<dbReference type="EMBL" id="CP001939">
    <property type="protein sequence ID" value="ADG91055.1"/>
    <property type="molecule type" value="Genomic_DNA"/>
</dbReference>
<dbReference type="Proteomes" id="UP000002376">
    <property type="component" value="Chromosome"/>
</dbReference>
<dbReference type="Pfam" id="PF04055">
    <property type="entry name" value="Radical_SAM"/>
    <property type="match status" value="1"/>
</dbReference>
<dbReference type="SFLD" id="SFLDG01098">
    <property type="entry name" value="Uncharacterised_Radical_SAM_Su"/>
    <property type="match status" value="1"/>
</dbReference>
<name>D5U1Q5_THEAM</name>
<dbReference type="eggNOG" id="arCOG00662">
    <property type="taxonomic scope" value="Archaea"/>
</dbReference>
<evidence type="ECO:0000256" key="1">
    <source>
        <dbReference type="ARBA" id="ARBA00022691"/>
    </source>
</evidence>
<dbReference type="GeneID" id="9165797"/>
<evidence type="ECO:0000313" key="7">
    <source>
        <dbReference type="Proteomes" id="UP000002376"/>
    </source>
</evidence>
<dbReference type="CDD" id="cd01335">
    <property type="entry name" value="Radical_SAM"/>
    <property type="match status" value="1"/>
</dbReference>
<accession>D5U1Q5</accession>
<dbReference type="GO" id="GO:0046872">
    <property type="term" value="F:metal ion binding"/>
    <property type="evidence" value="ECO:0007669"/>
    <property type="project" value="UniProtKB-KW"/>
</dbReference>
<dbReference type="SFLD" id="SFLDS00029">
    <property type="entry name" value="Radical_SAM"/>
    <property type="match status" value="1"/>
</dbReference>
<keyword evidence="4" id="KW-0411">Iron-sulfur</keyword>
<reference evidence="7" key="2">
    <citation type="journal article" date="2010" name="Stand. Genomic Sci.">
        <title>Complete genome sequence of Thermosphaera aggregans type strain (M11TLT).</title>
        <authorList>
            <person name="Spring S."/>
            <person name="Rachel R."/>
            <person name="Lapidus A."/>
            <person name="Davenport K."/>
            <person name="Tice H."/>
            <person name="Copeland A."/>
            <person name="Cheng J.-F."/>
            <person name="Lucas S."/>
            <person name="Chen F."/>
            <person name="Nolan M."/>
            <person name="Bruce D."/>
            <person name="Goodwin L."/>
            <person name="Pitluck S."/>
            <person name="Ivanova N."/>
            <person name="Mavromatis K."/>
            <person name="Ovchinnikova G."/>
            <person name="Pati A."/>
            <person name="Chen A."/>
            <person name="Palaniappan K."/>
            <person name="Land M."/>
            <person name="Hauser L."/>
            <person name="Chang Y.-J."/>
            <person name="Jeffries C.C."/>
            <person name="Brettin T."/>
            <person name="Detter J.C."/>
            <person name="Tapia R."/>
            <person name="Han C."/>
            <person name="Heimerl T."/>
            <person name="Weikl F."/>
            <person name="Brambilla E."/>
            <person name="Goker M."/>
            <person name="Bristow J."/>
            <person name="Eisen J.A."/>
            <person name="Markowitz V."/>
            <person name="Hugenholtz P."/>
            <person name="Kyrpides N.C."/>
            <person name="Klenk H.-P."/>
        </authorList>
    </citation>
    <scope>NUCLEOTIDE SEQUENCE [LARGE SCALE GENOMIC DNA]</scope>
    <source>
        <strain evidence="7">DSM 11486 / M11TL</strain>
    </source>
</reference>
<dbReference type="InterPro" id="IPR013785">
    <property type="entry name" value="Aldolase_TIM"/>
</dbReference>
<dbReference type="GO" id="GO:0051536">
    <property type="term" value="F:iron-sulfur cluster binding"/>
    <property type="evidence" value="ECO:0007669"/>
    <property type="project" value="UniProtKB-KW"/>
</dbReference>
<dbReference type="SUPFAM" id="SSF102114">
    <property type="entry name" value="Radical SAM enzymes"/>
    <property type="match status" value="1"/>
</dbReference>
<dbReference type="InterPro" id="IPR058240">
    <property type="entry name" value="rSAM_sf"/>
</dbReference>
<keyword evidence="1" id="KW-0949">S-adenosyl-L-methionine</keyword>
<dbReference type="KEGG" id="tag:Tagg_0782"/>
<dbReference type="SMART" id="SM00729">
    <property type="entry name" value="Elp3"/>
    <property type="match status" value="1"/>
</dbReference>
<dbReference type="GO" id="GO:0003824">
    <property type="term" value="F:catalytic activity"/>
    <property type="evidence" value="ECO:0007669"/>
    <property type="project" value="InterPro"/>
</dbReference>
<dbReference type="AlphaFoldDB" id="D5U1Q5"/>
<evidence type="ECO:0000256" key="4">
    <source>
        <dbReference type="ARBA" id="ARBA00023014"/>
    </source>
</evidence>
<keyword evidence="7" id="KW-1185">Reference proteome</keyword>
<dbReference type="InterPro" id="IPR007197">
    <property type="entry name" value="rSAM"/>
</dbReference>
<dbReference type="HOGENOM" id="CLU_054041_0_0_2"/>
<feature type="domain" description="Radical SAM core" evidence="5">
    <location>
        <begin position="22"/>
        <end position="252"/>
    </location>
</feature>
<protein>
    <submittedName>
        <fullName evidence="6">Radical SAM domain protein</fullName>
    </submittedName>
</protein>
<gene>
    <name evidence="6" type="ordered locus">Tagg_0782</name>
</gene>
<dbReference type="PROSITE" id="PS51918">
    <property type="entry name" value="RADICAL_SAM"/>
    <property type="match status" value="1"/>
</dbReference>
<reference key="3">
    <citation type="submission" date="2010-02" db="EMBL/GenBank/DDBJ databases">
        <title>Complete genome sequence of Thermosphaera aggregans type strain (M11TL).</title>
        <authorList>
            <consortium name="US DOE Joint Genome Institute (JGI-PGF)"/>
            <person name="Spring S."/>
            <person name="Lapidus A."/>
            <person name="Munk C."/>
            <person name="Schroeder M."/>
            <person name="Glavina Del Rio T."/>
            <person name="Tice H."/>
            <person name="Copeland A."/>
            <person name="Cheng J.-F."/>
            <person name="Lucas S."/>
            <person name="Chen F."/>
            <person name="Nolan M."/>
            <person name="Bruce D."/>
            <person name="Goodwin L."/>
            <person name="Pitluck S."/>
            <person name="Ivanova N."/>
            <person name="Mavromatis K."/>
            <person name="Ovchinnikova G."/>
            <person name="Pati A."/>
            <person name="Chen A."/>
            <person name="Palaniappan K."/>
            <person name="Land M."/>
            <person name="Hauser L."/>
            <person name="Chang Y.-J."/>
            <person name="Jeffries C.C."/>
            <person name="Brettin T."/>
            <person name="Detter J.C."/>
            <person name="Tapia R."/>
            <person name="Han C."/>
            <person name="Chain P."/>
            <person name="Heimerl T."/>
            <person name="Weik F."/>
            <person name="Goker M."/>
            <person name="Rachel R."/>
            <person name="Bristow J."/>
            <person name="Eisen J.A."/>
            <person name="Markowitz V."/>
            <person name="Hugenholtz P."/>
            <person name="Kyrpides N.C."/>
            <person name="Klenk H.-P."/>
        </authorList>
    </citation>
    <scope>NUCLEOTIDE SEQUENCE</scope>
    <source>
        <strain>DSM 11486</strain>
    </source>
</reference>
<organism evidence="6 7">
    <name type="scientific">Thermosphaera aggregans (strain DSM 11486 / M11TL)</name>
    <dbReference type="NCBI Taxonomy" id="633148"/>
    <lineage>
        <taxon>Archaea</taxon>
        <taxon>Thermoproteota</taxon>
        <taxon>Thermoprotei</taxon>
        <taxon>Desulfurococcales</taxon>
        <taxon>Desulfurococcaceae</taxon>
        <taxon>Thermosphaera</taxon>
    </lineage>
</organism>
<dbReference type="STRING" id="633148.Tagg_0782"/>
<evidence type="ECO:0000256" key="3">
    <source>
        <dbReference type="ARBA" id="ARBA00023004"/>
    </source>
</evidence>
<keyword evidence="2" id="KW-0479">Metal-binding</keyword>
<evidence type="ECO:0000313" key="6">
    <source>
        <dbReference type="EMBL" id="ADG91055.1"/>
    </source>
</evidence>